<feature type="region of interest" description="Disordered" evidence="7">
    <location>
        <begin position="108"/>
        <end position="132"/>
    </location>
</feature>
<proteinExistence type="inferred from homology"/>
<feature type="region of interest" description="Disordered" evidence="7">
    <location>
        <begin position="468"/>
        <end position="550"/>
    </location>
</feature>
<dbReference type="NCBIfam" id="NF040570">
    <property type="entry name" value="guided_TnpB"/>
    <property type="match status" value="1"/>
</dbReference>
<evidence type="ECO:0000256" key="5">
    <source>
        <dbReference type="ARBA" id="ARBA00023125"/>
    </source>
</evidence>
<evidence type="ECO:0000259" key="9">
    <source>
        <dbReference type="Pfam" id="PF12323"/>
    </source>
</evidence>
<evidence type="ECO:0000313" key="11">
    <source>
        <dbReference type="Proteomes" id="UP001257627"/>
    </source>
</evidence>
<keyword evidence="6" id="KW-0233">DNA recombination</keyword>
<reference evidence="10 11" key="1">
    <citation type="submission" date="2023-02" db="EMBL/GenBank/DDBJ databases">
        <authorList>
            <person name="Maleckis M."/>
        </authorList>
    </citation>
    <scope>NUCLEOTIDE SEQUENCE [LARGE SCALE GENOMIC DNA]</scope>
    <source>
        <strain evidence="10 11">P8-A2</strain>
    </source>
</reference>
<gene>
    <name evidence="10" type="primary">tnpB</name>
    <name evidence="10" type="ORF">PU648_58840</name>
</gene>
<comment type="caution">
    <text evidence="10">The sequence shown here is derived from an EMBL/GenBank/DDBJ whole genome shotgun (WGS) entry which is preliminary data.</text>
</comment>
<comment type="similarity">
    <text evidence="1">In the C-terminal section; belongs to the transposase 35 family.</text>
</comment>
<feature type="compositionally biased region" description="Basic residues" evidence="7">
    <location>
        <begin position="523"/>
        <end position="532"/>
    </location>
</feature>
<evidence type="ECO:0000256" key="1">
    <source>
        <dbReference type="ARBA" id="ARBA00008761"/>
    </source>
</evidence>
<feature type="compositionally biased region" description="Low complexity" evidence="7">
    <location>
        <begin position="512"/>
        <end position="522"/>
    </location>
</feature>
<dbReference type="InterPro" id="IPR053470">
    <property type="entry name" value="RNA-guided_DNA_endonuclease"/>
</dbReference>
<evidence type="ECO:0000256" key="6">
    <source>
        <dbReference type="ARBA" id="ARBA00023172"/>
    </source>
</evidence>
<keyword evidence="5" id="KW-0238">DNA-binding</keyword>
<dbReference type="InterPro" id="IPR021027">
    <property type="entry name" value="Transposase_put_HTH"/>
</dbReference>
<keyword evidence="4" id="KW-0862">Zinc</keyword>
<evidence type="ECO:0000256" key="7">
    <source>
        <dbReference type="SAM" id="MobiDB-lite"/>
    </source>
</evidence>
<keyword evidence="3" id="KW-0479">Metal-binding</keyword>
<dbReference type="Pfam" id="PF12323">
    <property type="entry name" value="HTH_OrfB_IS605"/>
    <property type="match status" value="1"/>
</dbReference>
<evidence type="ECO:0000256" key="2">
    <source>
        <dbReference type="ARBA" id="ARBA00022578"/>
    </source>
</evidence>
<organism evidence="10 11">
    <name type="scientific">Streptomyces mirabilis</name>
    <dbReference type="NCBI Taxonomy" id="68239"/>
    <lineage>
        <taxon>Bacteria</taxon>
        <taxon>Bacillati</taxon>
        <taxon>Actinomycetota</taxon>
        <taxon>Actinomycetes</taxon>
        <taxon>Kitasatosporales</taxon>
        <taxon>Streptomycetaceae</taxon>
        <taxon>Streptomyces</taxon>
    </lineage>
</organism>
<dbReference type="InterPro" id="IPR001959">
    <property type="entry name" value="Transposase"/>
</dbReference>
<dbReference type="Proteomes" id="UP001257627">
    <property type="component" value="Unassembled WGS sequence"/>
</dbReference>
<dbReference type="EMBL" id="JARAKF010000006">
    <property type="protein sequence ID" value="MDU9001889.1"/>
    <property type="molecule type" value="Genomic_DNA"/>
</dbReference>
<accession>A0ABU3V805</accession>
<protein>
    <submittedName>
        <fullName evidence="10">IS607 family element RNA-guided endonuclease TnpB</fullName>
    </submittedName>
</protein>
<name>A0ABU3V805_9ACTN</name>
<dbReference type="NCBIfam" id="NF038280">
    <property type="entry name" value="IS607_TnpB"/>
    <property type="match status" value="1"/>
</dbReference>
<keyword evidence="10" id="KW-0540">Nuclease</keyword>
<feature type="domain" description="Probable transposase IS891/IS1136/IS1341" evidence="8">
    <location>
        <begin position="195"/>
        <end position="319"/>
    </location>
</feature>
<keyword evidence="10" id="KW-0378">Hydrolase</keyword>
<dbReference type="GO" id="GO:0004519">
    <property type="term" value="F:endonuclease activity"/>
    <property type="evidence" value="ECO:0007669"/>
    <property type="project" value="UniProtKB-KW"/>
</dbReference>
<dbReference type="NCBIfam" id="TIGR01766">
    <property type="entry name" value="IS200/IS605 family accessory protein TnpB-like domain"/>
    <property type="match status" value="1"/>
</dbReference>
<sequence>MIVTHAYRFALDPTPGQARALLRHAGAARVAFNWGITQVIANLGQREAERSYGIAEAGLTPSFGWSMYSLRKAWNAAKREVAPWWAECSKEAYATGLDQLARDLKNWSDSKRGKRNGPRMGFPRYKSKRKTTPSVRFTTGTIRLEDDRRHVTLPVLGTIRAHESTRKLHRRIAAGTAVVKSATVRREAGRWFVSFTCEVERADRTPSRADTVIGVDLGIKHLAVFSDGRPTAENPRHYDTARRKLGRLSRTAARRLGPDRRTGQQPSKRWQRADAARNRVHYRTANLRRDALHKLTTPLAREYGTIVVEDLNVSGMLKNRRLARVVADAGFGEIRRQLAYKTRWNGGTLEVADRWFPSGVGGGGLQDGEADAVHVQAGPGAGGVGGGADQGLVGGEQGVDLLVEAGQAAGAQDTAVQHGRLDREIRRLRLPPLVIEVHQPGGWVGGRVEEAGEQAALFGADGAVGQGCGDRRLDDADAQQDGLDSVADPGQVGAVAQVPEGGGDAGGRRSAPGTGRWWPGRPGRTRLRRSRHQPAEASCGPARSTGGLRT</sequence>
<keyword evidence="2" id="KW-0815">Transposition</keyword>
<dbReference type="Pfam" id="PF01385">
    <property type="entry name" value="OrfB_IS605"/>
    <property type="match status" value="1"/>
</dbReference>
<feature type="region of interest" description="Disordered" evidence="7">
    <location>
        <begin position="249"/>
        <end position="276"/>
    </location>
</feature>
<keyword evidence="10" id="KW-0255">Endonuclease</keyword>
<evidence type="ECO:0000256" key="4">
    <source>
        <dbReference type="ARBA" id="ARBA00022833"/>
    </source>
</evidence>
<evidence type="ECO:0000313" key="10">
    <source>
        <dbReference type="EMBL" id="MDU9001889.1"/>
    </source>
</evidence>
<evidence type="ECO:0000259" key="8">
    <source>
        <dbReference type="Pfam" id="PF01385"/>
    </source>
</evidence>
<dbReference type="InterPro" id="IPR010095">
    <property type="entry name" value="Cas12f1-like_TNB"/>
</dbReference>
<keyword evidence="11" id="KW-1185">Reference proteome</keyword>
<evidence type="ECO:0000256" key="3">
    <source>
        <dbReference type="ARBA" id="ARBA00022723"/>
    </source>
</evidence>
<feature type="domain" description="Transposase putative helix-turn-helix" evidence="9">
    <location>
        <begin position="1"/>
        <end position="38"/>
    </location>
</feature>
<dbReference type="RefSeq" id="WP_316738807.1">
    <property type="nucleotide sequence ID" value="NZ_JARAKF010000006.1"/>
</dbReference>